<feature type="compositionally biased region" description="Low complexity" evidence="11">
    <location>
        <begin position="640"/>
        <end position="666"/>
    </location>
</feature>
<evidence type="ECO:0000256" key="6">
    <source>
        <dbReference type="ARBA" id="ARBA00022723"/>
    </source>
</evidence>
<dbReference type="PANTHER" id="PTHR11409:SF39">
    <property type="entry name" value="ADENOSINE DEAMINASE 2"/>
    <property type="match status" value="1"/>
</dbReference>
<feature type="compositionally biased region" description="Basic and acidic residues" evidence="11">
    <location>
        <begin position="630"/>
        <end position="639"/>
    </location>
</feature>
<dbReference type="InterPro" id="IPR004088">
    <property type="entry name" value="KH_dom_type_1"/>
</dbReference>
<evidence type="ECO:0000256" key="9">
    <source>
        <dbReference type="ARBA" id="ARBA00047764"/>
    </source>
</evidence>
<comment type="subcellular location">
    <subcellularLocation>
        <location evidence="2">Secreted</location>
    </subcellularLocation>
</comment>
<keyword evidence="14" id="KW-1185">Reference proteome</keyword>
<dbReference type="GO" id="GO:0003723">
    <property type="term" value="F:RNA binding"/>
    <property type="evidence" value="ECO:0007669"/>
    <property type="project" value="UniProtKB-UniRule"/>
</dbReference>
<organism evidence="13 14">
    <name type="scientific">Leucocoprinus birnbaumii</name>
    <dbReference type="NCBI Taxonomy" id="56174"/>
    <lineage>
        <taxon>Eukaryota</taxon>
        <taxon>Fungi</taxon>
        <taxon>Dikarya</taxon>
        <taxon>Basidiomycota</taxon>
        <taxon>Agaricomycotina</taxon>
        <taxon>Agaricomycetes</taxon>
        <taxon>Agaricomycetidae</taxon>
        <taxon>Agaricales</taxon>
        <taxon>Agaricineae</taxon>
        <taxon>Agaricaceae</taxon>
        <taxon>Leucocoprinus</taxon>
    </lineage>
</organism>
<protein>
    <recommendedName>
        <fullName evidence="4">adenosine deaminase</fullName>
        <ecNumber evidence="4">3.5.4.4</ecNumber>
    </recommendedName>
</protein>
<dbReference type="GO" id="GO:0046103">
    <property type="term" value="P:inosine biosynthetic process"/>
    <property type="evidence" value="ECO:0007669"/>
    <property type="project" value="TreeGrafter"/>
</dbReference>
<keyword evidence="6" id="KW-0479">Metal-binding</keyword>
<dbReference type="PROSITE" id="PS50084">
    <property type="entry name" value="KH_TYPE_1"/>
    <property type="match status" value="3"/>
</dbReference>
<dbReference type="CDD" id="cd22456">
    <property type="entry name" value="KH-I_Rnc1_rpt2"/>
    <property type="match status" value="1"/>
</dbReference>
<dbReference type="Gene3D" id="3.30.1370.10">
    <property type="entry name" value="K Homology domain, type 1"/>
    <property type="match status" value="3"/>
</dbReference>
<dbReference type="InterPro" id="IPR006331">
    <property type="entry name" value="ADGF"/>
</dbReference>
<dbReference type="EMBL" id="JANIEX010000377">
    <property type="protein sequence ID" value="KAJ3567958.1"/>
    <property type="molecule type" value="Genomic_DNA"/>
</dbReference>
<feature type="domain" description="K Homology" evidence="12">
    <location>
        <begin position="669"/>
        <end position="739"/>
    </location>
</feature>
<feature type="compositionally biased region" description="Low complexity" evidence="11">
    <location>
        <begin position="831"/>
        <end position="843"/>
    </location>
</feature>
<keyword evidence="10" id="KW-0694">RNA-binding</keyword>
<comment type="cofactor">
    <cofactor evidence="1">
        <name>Zn(2+)</name>
        <dbReference type="ChEBI" id="CHEBI:29105"/>
    </cofactor>
</comment>
<feature type="compositionally biased region" description="Low complexity" evidence="11">
    <location>
        <begin position="608"/>
        <end position="625"/>
    </location>
</feature>
<evidence type="ECO:0000256" key="11">
    <source>
        <dbReference type="SAM" id="MobiDB-lite"/>
    </source>
</evidence>
<feature type="domain" description="K Homology" evidence="12">
    <location>
        <begin position="880"/>
        <end position="961"/>
    </location>
</feature>
<evidence type="ECO:0000256" key="4">
    <source>
        <dbReference type="ARBA" id="ARBA00012784"/>
    </source>
</evidence>
<name>A0AAD5VXE1_9AGAR</name>
<dbReference type="FunFam" id="3.20.20.140:FF:000017">
    <property type="entry name" value="Adenosine deaminase 2"/>
    <property type="match status" value="1"/>
</dbReference>
<proteinExistence type="inferred from homology"/>
<dbReference type="Gene3D" id="3.20.20.140">
    <property type="entry name" value="Metal-dependent hydrolases"/>
    <property type="match status" value="1"/>
</dbReference>
<dbReference type="SUPFAM" id="SSF54791">
    <property type="entry name" value="Eukaryotic type KH-domain (KH-domain type I)"/>
    <property type="match status" value="3"/>
</dbReference>
<dbReference type="InterPro" id="IPR032466">
    <property type="entry name" value="Metal_Hydrolase"/>
</dbReference>
<dbReference type="Pfam" id="PF00962">
    <property type="entry name" value="A_deaminase"/>
    <property type="match status" value="1"/>
</dbReference>
<dbReference type="NCBIfam" id="TIGR01431">
    <property type="entry name" value="adm_rel"/>
    <property type="match status" value="1"/>
</dbReference>
<comment type="catalytic activity">
    <reaction evidence="9">
        <text>adenosine + H2O + H(+) = inosine + NH4(+)</text>
        <dbReference type="Rhea" id="RHEA:24408"/>
        <dbReference type="ChEBI" id="CHEBI:15377"/>
        <dbReference type="ChEBI" id="CHEBI:15378"/>
        <dbReference type="ChEBI" id="CHEBI:16335"/>
        <dbReference type="ChEBI" id="CHEBI:17596"/>
        <dbReference type="ChEBI" id="CHEBI:28938"/>
        <dbReference type="EC" id="3.5.4.4"/>
    </reaction>
</comment>
<keyword evidence="8" id="KW-0378">Hydrolase</keyword>
<feature type="compositionally biased region" description="Polar residues" evidence="11">
    <location>
        <begin position="592"/>
        <end position="607"/>
    </location>
</feature>
<evidence type="ECO:0000313" key="14">
    <source>
        <dbReference type="Proteomes" id="UP001213000"/>
    </source>
</evidence>
<accession>A0AAD5VXE1</accession>
<evidence type="ECO:0000256" key="1">
    <source>
        <dbReference type="ARBA" id="ARBA00001947"/>
    </source>
</evidence>
<dbReference type="PANTHER" id="PTHR11409">
    <property type="entry name" value="ADENOSINE DEAMINASE"/>
    <property type="match status" value="1"/>
</dbReference>
<comment type="similarity">
    <text evidence="3">Belongs to the metallo-dependent hydrolases superfamily. Adenosine and AMP deaminases family. ADGF subfamily.</text>
</comment>
<keyword evidence="5" id="KW-0964">Secreted</keyword>
<feature type="compositionally biased region" description="Basic and acidic residues" evidence="11">
    <location>
        <begin position="563"/>
        <end position="579"/>
    </location>
</feature>
<evidence type="ECO:0000256" key="2">
    <source>
        <dbReference type="ARBA" id="ARBA00004613"/>
    </source>
</evidence>
<sequence>MSFSNVEEYMKQRDALIKEDRSLRREYMTVHLRSPLEVKADEMVRKLRAKEAETVWKEEHPDILHPFPGMEFLTGKRLIEKTKIFEVLSKVMPKGALLHAHFDATVNASFLLKLSLDQPALHVRVPEPLNAQNIASILPDFEPLPAQSYNFQGPSLTSSDYVPNTWVNIATAREKFDLVLGGPEGFDKWVIDSMMIRPAEAYGTHNTVYKIWRKFTSTFLVSRGLIRFMPVFRQYVKQFLMSSIEDGILYVEPRVNFLYKKMYGADGTETVTHREMLQVFEKVVQEVKDTLKEQGQENKFIGARIIYSTIKFLTPDELDWYIEDCIALKKEFPHLIAGFDLVGDENELRPIIDYVEPLLRFRKRQAEEGVDIPFILHAGETLGDGNTADDNMYDAILLGTKRIGHGFSIVKHPKLMEACRERGIAIEVCPISNEILRLTSSMPMHPLPIMLNNGVPVVLSSDDPSVFGNMGLTYDYFQVLVASEVTGLSTLGALARDSIEFSSMDTEQKEKARAAWEGVWKEFLEYVVEIESASTSAVDLASCHLPPPSLVRPSSPGPLADADSNRKRSRSPSDSDTKQYKRANTGVGPSDASHSNGAGSSAERNNMTSDATKSSSAADDNAASTPGSNRSDRQKDDGVKSSGDSGDAKASTSGEASSSTAASTVPPSANIHMRCLIVTQDASIIIGKGGSHVNEIREKSGARVMVSESIPGNPERILNVSGPLDAVSKAFGLIVRRINDEPFDVPSVPGSRAVTIKFMIPNSRMGSVIGKGGSKIKEIQDASGARLNASEGMLPGSTERVLSVAGVADAIHIATYYIGTILIEAQERMPSSSFSTYRPSSNSRRPTHNSGGSGGGGGSSYIPGYSHQIHGPPHHNPPQQLQTQQIYIPNDLVGCIIGKGGSKINEIRHMSASQIKIMEPGATGVGPNGAPGGSEGERLVVITGQPANIQMAVQLLYHRLEQEKQKQLRAQQQSSTSPSS</sequence>
<feature type="region of interest" description="Disordered" evidence="11">
    <location>
        <begin position="547"/>
        <end position="666"/>
    </location>
</feature>
<feature type="domain" description="K Homology" evidence="12">
    <location>
        <begin position="752"/>
        <end position="823"/>
    </location>
</feature>
<dbReference type="Proteomes" id="UP001213000">
    <property type="component" value="Unassembled WGS sequence"/>
</dbReference>
<feature type="region of interest" description="Disordered" evidence="11">
    <location>
        <begin position="829"/>
        <end position="880"/>
    </location>
</feature>
<dbReference type="InterPro" id="IPR001365">
    <property type="entry name" value="A_deaminase_dom"/>
</dbReference>
<dbReference type="GO" id="GO:0046872">
    <property type="term" value="F:metal ion binding"/>
    <property type="evidence" value="ECO:0007669"/>
    <property type="project" value="UniProtKB-KW"/>
</dbReference>
<dbReference type="CDD" id="cd22439">
    <property type="entry name" value="KH-I_PCBP_rpt3"/>
    <property type="match status" value="1"/>
</dbReference>
<reference evidence="13" key="1">
    <citation type="submission" date="2022-07" db="EMBL/GenBank/DDBJ databases">
        <title>Genome Sequence of Leucocoprinus birnbaumii.</title>
        <authorList>
            <person name="Buettner E."/>
        </authorList>
    </citation>
    <scope>NUCLEOTIDE SEQUENCE</scope>
    <source>
        <strain evidence="13">VT141</strain>
    </source>
</reference>
<dbReference type="GO" id="GO:0006154">
    <property type="term" value="P:adenosine catabolic process"/>
    <property type="evidence" value="ECO:0007669"/>
    <property type="project" value="InterPro"/>
</dbReference>
<dbReference type="GO" id="GO:0005615">
    <property type="term" value="C:extracellular space"/>
    <property type="evidence" value="ECO:0007669"/>
    <property type="project" value="InterPro"/>
</dbReference>
<dbReference type="EC" id="3.5.4.4" evidence="4"/>
<evidence type="ECO:0000256" key="8">
    <source>
        <dbReference type="ARBA" id="ARBA00022801"/>
    </source>
</evidence>
<dbReference type="InterPro" id="IPR004087">
    <property type="entry name" value="KH_dom"/>
</dbReference>
<evidence type="ECO:0000256" key="7">
    <source>
        <dbReference type="ARBA" id="ARBA00022729"/>
    </source>
</evidence>
<comment type="caution">
    <text evidence="13">The sequence shown here is derived from an EMBL/GenBank/DDBJ whole genome shotgun (WGS) entry which is preliminary data.</text>
</comment>
<evidence type="ECO:0000313" key="13">
    <source>
        <dbReference type="EMBL" id="KAJ3567958.1"/>
    </source>
</evidence>
<evidence type="ECO:0000256" key="5">
    <source>
        <dbReference type="ARBA" id="ARBA00022525"/>
    </source>
</evidence>
<evidence type="ECO:0000256" key="3">
    <source>
        <dbReference type="ARBA" id="ARBA00006083"/>
    </source>
</evidence>
<keyword evidence="7" id="KW-0732">Signal</keyword>
<dbReference type="SMART" id="SM00322">
    <property type="entry name" value="KH"/>
    <property type="match status" value="3"/>
</dbReference>
<evidence type="ECO:0000256" key="10">
    <source>
        <dbReference type="PROSITE-ProRule" id="PRU00117"/>
    </source>
</evidence>
<dbReference type="InterPro" id="IPR006330">
    <property type="entry name" value="Ado/ade_deaminase"/>
</dbReference>
<dbReference type="GO" id="GO:0004000">
    <property type="term" value="F:adenosine deaminase activity"/>
    <property type="evidence" value="ECO:0007669"/>
    <property type="project" value="InterPro"/>
</dbReference>
<dbReference type="Pfam" id="PF00013">
    <property type="entry name" value="KH_1"/>
    <property type="match status" value="3"/>
</dbReference>
<dbReference type="InterPro" id="IPR036612">
    <property type="entry name" value="KH_dom_type_1_sf"/>
</dbReference>
<dbReference type="AlphaFoldDB" id="A0AAD5VXE1"/>
<gene>
    <name evidence="13" type="ORF">NP233_g6032</name>
</gene>
<evidence type="ECO:0000259" key="12">
    <source>
        <dbReference type="SMART" id="SM00322"/>
    </source>
</evidence>
<dbReference type="SUPFAM" id="SSF51556">
    <property type="entry name" value="Metallo-dependent hydrolases"/>
    <property type="match status" value="1"/>
</dbReference>